<dbReference type="SUPFAM" id="SSF53335">
    <property type="entry name" value="S-adenosyl-L-methionine-dependent methyltransferases"/>
    <property type="match status" value="1"/>
</dbReference>
<feature type="domain" description="O-methyltransferase dimerisation" evidence="5">
    <location>
        <begin position="16"/>
        <end position="86"/>
    </location>
</feature>
<organism evidence="6 7">
    <name type="scientific">Amycolatopsis pigmentata</name>
    <dbReference type="NCBI Taxonomy" id="450801"/>
    <lineage>
        <taxon>Bacteria</taxon>
        <taxon>Bacillati</taxon>
        <taxon>Actinomycetota</taxon>
        <taxon>Actinomycetes</taxon>
        <taxon>Pseudonocardiales</taxon>
        <taxon>Pseudonocardiaceae</taxon>
        <taxon>Amycolatopsis</taxon>
    </lineage>
</organism>
<evidence type="ECO:0000256" key="3">
    <source>
        <dbReference type="ARBA" id="ARBA00022691"/>
    </source>
</evidence>
<dbReference type="Gene3D" id="3.40.50.150">
    <property type="entry name" value="Vaccinia Virus protein VP39"/>
    <property type="match status" value="1"/>
</dbReference>
<keyword evidence="3" id="KW-0949">S-adenosyl-L-methionine</keyword>
<dbReference type="Gene3D" id="1.10.287.1350">
    <property type="match status" value="1"/>
</dbReference>
<dbReference type="RefSeq" id="WP_378269060.1">
    <property type="nucleotide sequence ID" value="NZ_JBHUKR010000020.1"/>
</dbReference>
<dbReference type="Pfam" id="PF08100">
    <property type="entry name" value="Dimerisation"/>
    <property type="match status" value="1"/>
</dbReference>
<keyword evidence="7" id="KW-1185">Reference proteome</keyword>
<dbReference type="GO" id="GO:0032259">
    <property type="term" value="P:methylation"/>
    <property type="evidence" value="ECO:0007669"/>
    <property type="project" value="UniProtKB-KW"/>
</dbReference>
<dbReference type="InterPro" id="IPR001077">
    <property type="entry name" value="COMT_C"/>
</dbReference>
<reference evidence="7" key="1">
    <citation type="journal article" date="2019" name="Int. J. Syst. Evol. Microbiol.">
        <title>The Global Catalogue of Microorganisms (GCM) 10K type strain sequencing project: providing services to taxonomists for standard genome sequencing and annotation.</title>
        <authorList>
            <consortium name="The Broad Institute Genomics Platform"/>
            <consortium name="The Broad Institute Genome Sequencing Center for Infectious Disease"/>
            <person name="Wu L."/>
            <person name="Ma J."/>
        </authorList>
    </citation>
    <scope>NUCLEOTIDE SEQUENCE [LARGE SCALE GENOMIC DNA]</scope>
    <source>
        <strain evidence="7">CGMCC 4.7645</strain>
    </source>
</reference>
<sequence length="333" mass="35853">MPEDAAARLASLVDLATPFAIRAAVALRLPELIESGTTGLAELAVASESHEDSLARLLRHLVNVGLFAETAPRVYGLTELSRELLSEDQRWQRGWLDLDGPGAKMDLAYTRMTHSVRTGESAYGRVHGIGFWADYQRDERLRLFFGAIMAAHAWQTGPAVAAEYDWSGVRRVLDVGGGIGALLSEVLLKHPHLSGAVLDLPPVRPEAEQAFAEAGLGGRAEFVGGSFFDPLPDGYDVLLVSRVLTDWNDENATKILRRCAEATKPGSRVLIVEVLAGDEHAKNNASFDLQSLALLGGRERTVGDFHALAAAAGLPVRATHHWPGGLVVVECGE</sequence>
<evidence type="ECO:0000256" key="1">
    <source>
        <dbReference type="ARBA" id="ARBA00022603"/>
    </source>
</evidence>
<proteinExistence type="predicted"/>
<dbReference type="PANTHER" id="PTHR43712">
    <property type="entry name" value="PUTATIVE (AFU_ORTHOLOGUE AFUA_4G14580)-RELATED"/>
    <property type="match status" value="1"/>
</dbReference>
<dbReference type="InterPro" id="IPR029063">
    <property type="entry name" value="SAM-dependent_MTases_sf"/>
</dbReference>
<evidence type="ECO:0000313" key="6">
    <source>
        <dbReference type="EMBL" id="MFD2420817.1"/>
    </source>
</evidence>
<keyword evidence="1 6" id="KW-0489">Methyltransferase</keyword>
<comment type="caution">
    <text evidence="6">The sequence shown here is derived from an EMBL/GenBank/DDBJ whole genome shotgun (WGS) entry which is preliminary data.</text>
</comment>
<dbReference type="Pfam" id="PF00891">
    <property type="entry name" value="Methyltransf_2"/>
    <property type="match status" value="1"/>
</dbReference>
<accession>A0ABW5G439</accession>
<dbReference type="PANTHER" id="PTHR43712:SF2">
    <property type="entry name" value="O-METHYLTRANSFERASE CICE"/>
    <property type="match status" value="1"/>
</dbReference>
<dbReference type="InterPro" id="IPR012967">
    <property type="entry name" value="COMT_dimerisation"/>
</dbReference>
<evidence type="ECO:0000259" key="4">
    <source>
        <dbReference type="Pfam" id="PF00891"/>
    </source>
</evidence>
<evidence type="ECO:0000313" key="7">
    <source>
        <dbReference type="Proteomes" id="UP001597417"/>
    </source>
</evidence>
<evidence type="ECO:0000256" key="2">
    <source>
        <dbReference type="ARBA" id="ARBA00022679"/>
    </source>
</evidence>
<keyword evidence="2" id="KW-0808">Transferase</keyword>
<dbReference type="GO" id="GO:0008168">
    <property type="term" value="F:methyltransferase activity"/>
    <property type="evidence" value="ECO:0007669"/>
    <property type="project" value="UniProtKB-KW"/>
</dbReference>
<dbReference type="CDD" id="cd02440">
    <property type="entry name" value="AdoMet_MTases"/>
    <property type="match status" value="1"/>
</dbReference>
<dbReference type="SUPFAM" id="SSF46785">
    <property type="entry name" value="Winged helix' DNA-binding domain"/>
    <property type="match status" value="1"/>
</dbReference>
<dbReference type="EMBL" id="JBHUKR010000020">
    <property type="protein sequence ID" value="MFD2420817.1"/>
    <property type="molecule type" value="Genomic_DNA"/>
</dbReference>
<dbReference type="InterPro" id="IPR036390">
    <property type="entry name" value="WH_DNA-bd_sf"/>
</dbReference>
<feature type="domain" description="O-methyltransferase C-terminal" evidence="4">
    <location>
        <begin position="109"/>
        <end position="313"/>
    </location>
</feature>
<dbReference type="PIRSF" id="PIRSF005739">
    <property type="entry name" value="O-mtase"/>
    <property type="match status" value="1"/>
</dbReference>
<dbReference type="InterPro" id="IPR016461">
    <property type="entry name" value="COMT-like"/>
</dbReference>
<name>A0ABW5G439_9PSEU</name>
<dbReference type="PROSITE" id="PS51683">
    <property type="entry name" value="SAM_OMT_II"/>
    <property type="match status" value="1"/>
</dbReference>
<gene>
    <name evidence="6" type="ORF">ACFSXZ_31255</name>
</gene>
<dbReference type="Gene3D" id="1.10.10.10">
    <property type="entry name" value="Winged helix-like DNA-binding domain superfamily/Winged helix DNA-binding domain"/>
    <property type="match status" value="1"/>
</dbReference>
<evidence type="ECO:0000259" key="5">
    <source>
        <dbReference type="Pfam" id="PF08100"/>
    </source>
</evidence>
<dbReference type="InterPro" id="IPR036388">
    <property type="entry name" value="WH-like_DNA-bd_sf"/>
</dbReference>
<protein>
    <submittedName>
        <fullName evidence="6">Methyltransferase</fullName>
    </submittedName>
</protein>
<dbReference type="Proteomes" id="UP001597417">
    <property type="component" value="Unassembled WGS sequence"/>
</dbReference>